<evidence type="ECO:0008006" key="4">
    <source>
        <dbReference type="Google" id="ProtNLM"/>
    </source>
</evidence>
<comment type="caution">
    <text evidence="2">The sequence shown here is derived from an EMBL/GenBank/DDBJ whole genome shotgun (WGS) entry which is preliminary data.</text>
</comment>
<evidence type="ECO:0000313" key="3">
    <source>
        <dbReference type="Proteomes" id="UP000823934"/>
    </source>
</evidence>
<evidence type="ECO:0000256" key="1">
    <source>
        <dbReference type="SAM" id="Phobius"/>
    </source>
</evidence>
<feature type="transmembrane region" description="Helical" evidence="1">
    <location>
        <begin position="33"/>
        <end position="52"/>
    </location>
</feature>
<protein>
    <recommendedName>
        <fullName evidence="4">DUF3592 domain-containing protein</fullName>
    </recommendedName>
</protein>
<reference evidence="2" key="1">
    <citation type="journal article" date="2021" name="PeerJ">
        <title>Extensive microbial diversity within the chicken gut microbiome revealed by metagenomics and culture.</title>
        <authorList>
            <person name="Gilroy R."/>
            <person name="Ravi A."/>
            <person name="Getino M."/>
            <person name="Pursley I."/>
            <person name="Horton D.L."/>
            <person name="Alikhan N.F."/>
            <person name="Baker D."/>
            <person name="Gharbi K."/>
            <person name="Hall N."/>
            <person name="Watson M."/>
            <person name="Adriaenssens E.M."/>
            <person name="Foster-Nyarko E."/>
            <person name="Jarju S."/>
            <person name="Secka A."/>
            <person name="Antonio M."/>
            <person name="Oren A."/>
            <person name="Chaudhuri R.R."/>
            <person name="La Ragione R."/>
            <person name="Hildebrand F."/>
            <person name="Pallen M.J."/>
        </authorList>
    </citation>
    <scope>NUCLEOTIDE SEQUENCE</scope>
    <source>
        <strain evidence="2">CHK160-9182</strain>
    </source>
</reference>
<dbReference type="AlphaFoldDB" id="A0A9D1TU37"/>
<gene>
    <name evidence="2" type="ORF">H9889_05745</name>
</gene>
<accession>A0A9D1TU37</accession>
<organism evidence="2 3">
    <name type="scientific">Candidatus Ignatzschineria merdigallinarum</name>
    <dbReference type="NCBI Taxonomy" id="2838621"/>
    <lineage>
        <taxon>Bacteria</taxon>
        <taxon>Pseudomonadati</taxon>
        <taxon>Pseudomonadota</taxon>
        <taxon>Gammaproteobacteria</taxon>
        <taxon>Cardiobacteriales</taxon>
        <taxon>Ignatzschineriaceae</taxon>
        <taxon>Ignatzschineria</taxon>
    </lineage>
</organism>
<evidence type="ECO:0000313" key="2">
    <source>
        <dbReference type="EMBL" id="HIW06811.1"/>
    </source>
</evidence>
<keyword evidence="1" id="KW-0812">Transmembrane</keyword>
<keyword evidence="1" id="KW-1133">Transmembrane helix</keyword>
<feature type="transmembrane region" description="Helical" evidence="1">
    <location>
        <begin position="7"/>
        <end position="27"/>
    </location>
</feature>
<sequence length="149" mass="16739">MNAQNGIMAFMSIFAVIGTGLIIGFFYSGEPVMLAVGTLFSIGGWTPVIFIIRKKQIQASVKAHGRLLETTFVAVLLSDLTMNDRATYTIQTEWLDVANNTLYYFKSNLLWKDPTALINPDNKIFVKVDPNNFMHNYMDLSFLPESFGV</sequence>
<keyword evidence="1" id="KW-0472">Membrane</keyword>
<dbReference type="EMBL" id="DXHP01000126">
    <property type="protein sequence ID" value="HIW06811.1"/>
    <property type="molecule type" value="Genomic_DNA"/>
</dbReference>
<dbReference type="Proteomes" id="UP000823934">
    <property type="component" value="Unassembled WGS sequence"/>
</dbReference>
<proteinExistence type="predicted"/>
<name>A0A9D1TU37_9GAMM</name>
<reference evidence="2" key="2">
    <citation type="submission" date="2021-04" db="EMBL/GenBank/DDBJ databases">
        <authorList>
            <person name="Gilroy R."/>
        </authorList>
    </citation>
    <scope>NUCLEOTIDE SEQUENCE</scope>
    <source>
        <strain evidence="2">CHK160-9182</strain>
    </source>
</reference>